<dbReference type="Gene3D" id="1.25.40.20">
    <property type="entry name" value="Ankyrin repeat-containing domain"/>
    <property type="match status" value="1"/>
</dbReference>
<feature type="signal peptide" evidence="2">
    <location>
        <begin position="1"/>
        <end position="42"/>
    </location>
</feature>
<evidence type="ECO:0000256" key="1">
    <source>
        <dbReference type="SAM" id="MobiDB-lite"/>
    </source>
</evidence>
<evidence type="ECO:0000313" key="3">
    <source>
        <dbReference type="EMBL" id="NHO38424.1"/>
    </source>
</evidence>
<evidence type="ECO:0000313" key="4">
    <source>
        <dbReference type="Proteomes" id="UP000657200"/>
    </source>
</evidence>
<reference evidence="3 4" key="1">
    <citation type="journal article" date="2020" name="Int. J. Syst. Evol. Microbiol.">
        <title>Novel acetic acid bacteria from cider fermentations: Acetobacter conturbans sp. nov. and Acetobacter fallax sp. nov.</title>
        <authorList>
            <person name="Sombolestani A.S."/>
            <person name="Cleenwerck I."/>
            <person name="Cnockaert M."/>
            <person name="Borremans W."/>
            <person name="Wieme A.D."/>
            <person name="De Vuyst L."/>
            <person name="Vandamme P."/>
        </authorList>
    </citation>
    <scope>NUCLEOTIDE SEQUENCE [LARGE SCALE GENOMIC DNA]</scope>
    <source>
        <strain evidence="3 4">LMG 23848</strain>
    </source>
</reference>
<keyword evidence="2" id="KW-0732">Signal</keyword>
<proteinExistence type="predicted"/>
<protein>
    <submittedName>
        <fullName evidence="3">Ankyrin repeat domain-containing protein</fullName>
    </submittedName>
</protein>
<dbReference type="SUPFAM" id="SSF48403">
    <property type="entry name" value="Ankyrin repeat"/>
    <property type="match status" value="1"/>
</dbReference>
<name>A0ABX0KEI2_9PROT</name>
<dbReference type="EMBL" id="WOTE01000001">
    <property type="protein sequence ID" value="NHO38424.1"/>
    <property type="molecule type" value="Genomic_DNA"/>
</dbReference>
<comment type="caution">
    <text evidence="3">The sequence shown here is derived from an EMBL/GenBank/DDBJ whole genome shotgun (WGS) entry which is preliminary data.</text>
</comment>
<sequence>MRCDTLKVTCINGQTMTRFSRLVSSALLFSSLATFVAVPALADEAEEQAAAAEAAEKSESSKAAKRAAPPTAIPGAEGGDDEAGEGGGHPNKDVEPTVALFEAINRGSVSSARDAINRGADLNGRNILGQTPLDMSIDLNRNPITFLLLSLRNSTSIQGGDSLGSVTTSGLHVGGGSADIGEEPADKAHDPHYDRTGGTAQPAIGFLGFGGS</sequence>
<feature type="region of interest" description="Disordered" evidence="1">
    <location>
        <begin position="53"/>
        <end position="94"/>
    </location>
</feature>
<keyword evidence="4" id="KW-1185">Reference proteome</keyword>
<dbReference type="Proteomes" id="UP000657200">
    <property type="component" value="Unassembled WGS sequence"/>
</dbReference>
<gene>
    <name evidence="3" type="ORF">GOB80_01780</name>
</gene>
<accession>A0ABX0KEI2</accession>
<dbReference type="InterPro" id="IPR036770">
    <property type="entry name" value="Ankyrin_rpt-contain_sf"/>
</dbReference>
<feature type="chain" id="PRO_5046914764" evidence="2">
    <location>
        <begin position="43"/>
        <end position="212"/>
    </location>
</feature>
<evidence type="ECO:0000256" key="2">
    <source>
        <dbReference type="SAM" id="SignalP"/>
    </source>
</evidence>
<organism evidence="3 4">
    <name type="scientific">Acetobacter ghanensis</name>
    <dbReference type="NCBI Taxonomy" id="431306"/>
    <lineage>
        <taxon>Bacteria</taxon>
        <taxon>Pseudomonadati</taxon>
        <taxon>Pseudomonadota</taxon>
        <taxon>Alphaproteobacteria</taxon>
        <taxon>Acetobacterales</taxon>
        <taxon>Acetobacteraceae</taxon>
        <taxon>Acetobacter</taxon>
    </lineage>
</organism>